<name>A0A285PHE3_9HYPH</name>
<dbReference type="RefSeq" id="WP_097155536.1">
    <property type="nucleotide sequence ID" value="NZ_OBEL01000007.1"/>
</dbReference>
<organism evidence="1 2">
    <name type="scientific">Cohaesibacter gelatinilyticus</name>
    <dbReference type="NCBI Taxonomy" id="372072"/>
    <lineage>
        <taxon>Bacteria</taxon>
        <taxon>Pseudomonadati</taxon>
        <taxon>Pseudomonadota</taxon>
        <taxon>Alphaproteobacteria</taxon>
        <taxon>Hyphomicrobiales</taxon>
        <taxon>Cohaesibacteraceae</taxon>
    </lineage>
</organism>
<protein>
    <recommendedName>
        <fullName evidence="3">DUF1963 domain-containing protein</fullName>
    </recommendedName>
</protein>
<dbReference type="Proteomes" id="UP000219439">
    <property type="component" value="Unassembled WGS sequence"/>
</dbReference>
<dbReference type="EMBL" id="OBEL01000007">
    <property type="protein sequence ID" value="SNZ21152.1"/>
    <property type="molecule type" value="Genomic_DNA"/>
</dbReference>
<dbReference type="Pfam" id="PF09234">
    <property type="entry name" value="DUF1963"/>
    <property type="match status" value="1"/>
</dbReference>
<dbReference type="OrthoDB" id="8135222at2"/>
<dbReference type="InterPro" id="IPR035948">
    <property type="entry name" value="YwqG-like_sf"/>
</dbReference>
<proteinExistence type="predicted"/>
<gene>
    <name evidence="1" type="ORF">SAMN06265368_4269</name>
</gene>
<evidence type="ECO:0000313" key="2">
    <source>
        <dbReference type="Proteomes" id="UP000219439"/>
    </source>
</evidence>
<accession>A0A285PHE3</accession>
<evidence type="ECO:0000313" key="1">
    <source>
        <dbReference type="EMBL" id="SNZ21152.1"/>
    </source>
</evidence>
<sequence length="427" mass="48384">MFGRRSKKKSDGNAKTFLKNFIDHQEKTERMKETARAETRPIAVLKPQIPIGAGPSAGWFGGKTALPEKMPWPEQDGKKLVFVGQIDLAALPQDLWSGLGPRSGWLAIFLPAEGELKPTLLHFEGPLAEVATPLSRQFPNDASWTRCHDFKNPETFVLPKWPIVVERRSGNEQHEIGAPILAEDQQSGTLIDPAYHPFNEQTTSLLLDCLSETVIDMAKSIVRFPAMKKLRPEDAAWFERQKPIMLSTFVRFFEIEGQMRAERKICEHRINGYIKELQKLDCYDFEYSRTDGDGYCELVLRETKLLDPLPVRTSIEGWWSRYNASLTNHALTAYTSKSQALPKALQDRLEATWQKEAQQGMGVMGHAPVGHIYTPHGIESPNEILLELPTSKLTGWIWGDCYSLVLLIKRSDLKKGDFSSIMYDITN</sequence>
<dbReference type="InterPro" id="IPR015315">
    <property type="entry name" value="DUF1963"/>
</dbReference>
<keyword evidence="2" id="KW-1185">Reference proteome</keyword>
<reference evidence="1 2" key="1">
    <citation type="submission" date="2017-09" db="EMBL/GenBank/DDBJ databases">
        <authorList>
            <person name="Ehlers B."/>
            <person name="Leendertz F.H."/>
        </authorList>
    </citation>
    <scope>NUCLEOTIDE SEQUENCE [LARGE SCALE GENOMIC DNA]</scope>
    <source>
        <strain evidence="1 2">DSM 18289</strain>
    </source>
</reference>
<dbReference type="AlphaFoldDB" id="A0A285PHE3"/>
<evidence type="ECO:0008006" key="3">
    <source>
        <dbReference type="Google" id="ProtNLM"/>
    </source>
</evidence>
<dbReference type="Gene3D" id="2.30.320.10">
    <property type="entry name" value="YwqG-like"/>
    <property type="match status" value="1"/>
</dbReference>
<dbReference type="SUPFAM" id="SSF103032">
    <property type="entry name" value="Hypothetical protein YwqG"/>
    <property type="match status" value="2"/>
</dbReference>